<evidence type="ECO:0000256" key="1">
    <source>
        <dbReference type="SAM" id="MobiDB-lite"/>
    </source>
</evidence>
<protein>
    <submittedName>
        <fullName evidence="4">Restriction endonuclease</fullName>
    </submittedName>
</protein>
<accession>A0A9E8LYZ8</accession>
<evidence type="ECO:0000313" key="5">
    <source>
        <dbReference type="Proteomes" id="UP001164726"/>
    </source>
</evidence>
<dbReference type="InterPro" id="IPR007560">
    <property type="entry name" value="Restrct_endonuc_IV_Mrr"/>
</dbReference>
<dbReference type="GO" id="GO:0003677">
    <property type="term" value="F:DNA binding"/>
    <property type="evidence" value="ECO:0007669"/>
    <property type="project" value="InterPro"/>
</dbReference>
<dbReference type="InterPro" id="IPR052906">
    <property type="entry name" value="Type_IV_Methyl-Rstrct_Enzyme"/>
</dbReference>
<dbReference type="RefSeq" id="WP_275419995.1">
    <property type="nucleotide sequence ID" value="NZ_CP106877.1"/>
</dbReference>
<keyword evidence="2" id="KW-1133">Transmembrane helix</keyword>
<organism evidence="4 5">
    <name type="scientific">Fervidibacillus halotolerans</name>
    <dbReference type="NCBI Taxonomy" id="2980027"/>
    <lineage>
        <taxon>Bacteria</taxon>
        <taxon>Bacillati</taxon>
        <taxon>Bacillota</taxon>
        <taxon>Bacilli</taxon>
        <taxon>Bacillales</taxon>
        <taxon>Bacillaceae</taxon>
        <taxon>Fervidibacillus</taxon>
    </lineage>
</organism>
<dbReference type="KEGG" id="fhl:OE105_09765"/>
<dbReference type="GO" id="GO:0015666">
    <property type="term" value="F:restriction endodeoxyribonuclease activity"/>
    <property type="evidence" value="ECO:0007669"/>
    <property type="project" value="TreeGrafter"/>
</dbReference>
<dbReference type="Gene3D" id="3.40.1350.10">
    <property type="match status" value="1"/>
</dbReference>
<keyword evidence="4" id="KW-0378">Hydrolase</keyword>
<feature type="region of interest" description="Disordered" evidence="1">
    <location>
        <begin position="60"/>
        <end position="83"/>
    </location>
</feature>
<keyword evidence="2" id="KW-0812">Transmembrane</keyword>
<sequence>MTKDVKKLLEQVLTFTFIIFSFYIWKTYFHDLWWMFFVLLIIAGTLPSMILSFVPTKKTNKKTNRKSTTNKKKPSTAKKQTVTGNCNDRKSIDNLLTCDLKKLSGDDFEKLCYLYFKAHYKEVEQTKRTKDKGVDIIFKDKDGFKVAVQVKHRYVSKNNVTVREINELNGARRNHRCQKALFITSAGYTRDALRLADEQHIKTYGYEWVENKILKWRMKEAKRRKLI</sequence>
<reference evidence="4" key="1">
    <citation type="submission" date="2022-09" db="EMBL/GenBank/DDBJ databases">
        <title>Complete Genomes of Fervidibacillus albus and Fervidibacillus halotolerans isolated from tidal flat sediments.</title>
        <authorList>
            <person name="Kwon K.K."/>
            <person name="Yang S.-H."/>
            <person name="Park M.J."/>
            <person name="Oh H.-M."/>
        </authorList>
    </citation>
    <scope>NUCLEOTIDE SEQUENCE</scope>
    <source>
        <strain evidence="4">MEBiC13594</strain>
    </source>
</reference>
<feature type="domain" description="Restriction endonuclease type IV Mrr" evidence="3">
    <location>
        <begin position="100"/>
        <end position="202"/>
    </location>
</feature>
<gene>
    <name evidence="4" type="ORF">OE105_09765</name>
</gene>
<evidence type="ECO:0000259" key="3">
    <source>
        <dbReference type="Pfam" id="PF04471"/>
    </source>
</evidence>
<dbReference type="AlphaFoldDB" id="A0A9E8LYZ8"/>
<name>A0A9E8LYZ8_9BACI</name>
<evidence type="ECO:0000313" key="4">
    <source>
        <dbReference type="EMBL" id="WAA11870.1"/>
    </source>
</evidence>
<dbReference type="SUPFAM" id="SSF52980">
    <property type="entry name" value="Restriction endonuclease-like"/>
    <property type="match status" value="1"/>
</dbReference>
<feature type="transmembrane region" description="Helical" evidence="2">
    <location>
        <begin position="12"/>
        <end position="28"/>
    </location>
</feature>
<keyword evidence="5" id="KW-1185">Reference proteome</keyword>
<dbReference type="GO" id="GO:0009307">
    <property type="term" value="P:DNA restriction-modification system"/>
    <property type="evidence" value="ECO:0007669"/>
    <property type="project" value="InterPro"/>
</dbReference>
<dbReference type="InterPro" id="IPR011856">
    <property type="entry name" value="tRNA_endonuc-like_dom_sf"/>
</dbReference>
<feature type="transmembrane region" description="Helical" evidence="2">
    <location>
        <begin position="34"/>
        <end position="56"/>
    </location>
</feature>
<keyword evidence="4" id="KW-0255">Endonuclease</keyword>
<dbReference type="InterPro" id="IPR011335">
    <property type="entry name" value="Restrct_endonuc-II-like"/>
</dbReference>
<dbReference type="Proteomes" id="UP001164726">
    <property type="component" value="Chromosome"/>
</dbReference>
<dbReference type="PANTHER" id="PTHR30015">
    <property type="entry name" value="MRR RESTRICTION SYSTEM PROTEIN"/>
    <property type="match status" value="1"/>
</dbReference>
<dbReference type="PANTHER" id="PTHR30015:SF6">
    <property type="entry name" value="SLL1429 PROTEIN"/>
    <property type="match status" value="1"/>
</dbReference>
<feature type="compositionally biased region" description="Basic residues" evidence="1">
    <location>
        <begin position="60"/>
        <end position="76"/>
    </location>
</feature>
<dbReference type="EMBL" id="CP106877">
    <property type="protein sequence ID" value="WAA11870.1"/>
    <property type="molecule type" value="Genomic_DNA"/>
</dbReference>
<proteinExistence type="predicted"/>
<evidence type="ECO:0000256" key="2">
    <source>
        <dbReference type="SAM" id="Phobius"/>
    </source>
</evidence>
<keyword evidence="2" id="KW-0472">Membrane</keyword>
<dbReference type="Pfam" id="PF04471">
    <property type="entry name" value="Mrr_cat"/>
    <property type="match status" value="1"/>
</dbReference>
<keyword evidence="4" id="KW-0540">Nuclease</keyword>